<reference evidence="1 2" key="1">
    <citation type="submission" date="2024-04" db="EMBL/GenBank/DDBJ databases">
        <title>Tritrichomonas musculus Genome.</title>
        <authorList>
            <person name="Alves-Ferreira E."/>
            <person name="Grigg M."/>
            <person name="Lorenzi H."/>
            <person name="Galac M."/>
        </authorList>
    </citation>
    <scope>NUCLEOTIDE SEQUENCE [LARGE SCALE GENOMIC DNA]</scope>
    <source>
        <strain evidence="1 2">EAF2021</strain>
    </source>
</reference>
<organism evidence="1 2">
    <name type="scientific">Tritrichomonas musculus</name>
    <dbReference type="NCBI Taxonomy" id="1915356"/>
    <lineage>
        <taxon>Eukaryota</taxon>
        <taxon>Metamonada</taxon>
        <taxon>Parabasalia</taxon>
        <taxon>Tritrichomonadida</taxon>
        <taxon>Tritrichomonadidae</taxon>
        <taxon>Tritrichomonas</taxon>
    </lineage>
</organism>
<gene>
    <name evidence="1" type="ORF">M9Y10_043177</name>
</gene>
<protein>
    <submittedName>
        <fullName evidence="1">Uncharacterized protein</fullName>
    </submittedName>
</protein>
<comment type="caution">
    <text evidence="1">The sequence shown here is derived from an EMBL/GenBank/DDBJ whole genome shotgun (WGS) entry which is preliminary data.</text>
</comment>
<evidence type="ECO:0000313" key="1">
    <source>
        <dbReference type="EMBL" id="KAK8884072.1"/>
    </source>
</evidence>
<proteinExistence type="predicted"/>
<accession>A0ABR2K0S5</accession>
<keyword evidence="2" id="KW-1185">Reference proteome</keyword>
<name>A0ABR2K0S5_9EUKA</name>
<dbReference type="Proteomes" id="UP001470230">
    <property type="component" value="Unassembled WGS sequence"/>
</dbReference>
<dbReference type="EMBL" id="JAPFFF010000008">
    <property type="protein sequence ID" value="KAK8884072.1"/>
    <property type="molecule type" value="Genomic_DNA"/>
</dbReference>
<evidence type="ECO:0000313" key="2">
    <source>
        <dbReference type="Proteomes" id="UP001470230"/>
    </source>
</evidence>
<sequence>MTDNKQQSKLEGYINDIIKACEGDPTRLQVAISNFQALCDAMKGYERAPRYYNAIFEEGDNQANLLTIKTKRIDTDAKLPIISELEKIYGWKLKHIELQQLAKEISDKLKIKVSRDTKRSKILLLEWFSSNWETIRPKILEYKLDKMTFESKKK</sequence>